<dbReference type="PANTHER" id="PTHR42833:SF4">
    <property type="entry name" value="URIDYLATE KINASE PUMPKIN, CHLOROPLASTIC"/>
    <property type="match status" value="1"/>
</dbReference>
<dbReference type="SUPFAM" id="SSF53633">
    <property type="entry name" value="Carbamate kinase-like"/>
    <property type="match status" value="1"/>
</dbReference>
<evidence type="ECO:0000256" key="10">
    <source>
        <dbReference type="ARBA" id="ARBA00022975"/>
    </source>
</evidence>
<evidence type="ECO:0000256" key="4">
    <source>
        <dbReference type="ARBA" id="ARBA00022490"/>
    </source>
</evidence>
<evidence type="ECO:0000256" key="9">
    <source>
        <dbReference type="ARBA" id="ARBA00022840"/>
    </source>
</evidence>
<evidence type="ECO:0000256" key="8">
    <source>
        <dbReference type="ARBA" id="ARBA00022777"/>
    </source>
</evidence>
<keyword evidence="10 12" id="KW-0665">Pyrimidine biosynthesis</keyword>
<keyword evidence="5 12" id="KW-0021">Allosteric enzyme</keyword>
<dbReference type="GO" id="GO:0006225">
    <property type="term" value="P:UDP biosynthetic process"/>
    <property type="evidence" value="ECO:0007669"/>
    <property type="project" value="TreeGrafter"/>
</dbReference>
<keyword evidence="15" id="KW-1185">Reference proteome</keyword>
<dbReference type="EC" id="2.7.4.22" evidence="12"/>
<keyword evidence="6 12" id="KW-0808">Transferase</keyword>
<comment type="pathway">
    <text evidence="2 12">Pyrimidine metabolism; CTP biosynthesis via de novo pathway; UDP from UMP (UMPK route): step 1/1.</text>
</comment>
<accession>A0AAJ1TDG6</accession>
<evidence type="ECO:0000256" key="3">
    <source>
        <dbReference type="ARBA" id="ARBA00007614"/>
    </source>
</evidence>
<sequence>MSTPKYKRVILKLSGEALAGEQGYGLDAQVLSSIASQIKEVVELGVEVAVVVGGGNIWRGISGAESGMDRATADYMGMLATVMNSLALQDALEAHGIPTRVQSAIEMRQVAEPYIRRRAIRHLEKGRVVIFGAGLGNPFFSTDTNAALRAAEIEAEMILMAKNNVDGVYNADPRYHPDAVKYETLTYLDIVNQGLAVMDSTASTLCMENEIPLTVFNLSEEGNIRRVILGELIGTVVKGSNE</sequence>
<evidence type="ECO:0000256" key="7">
    <source>
        <dbReference type="ARBA" id="ARBA00022741"/>
    </source>
</evidence>
<dbReference type="RefSeq" id="WP_307251519.1">
    <property type="nucleotide sequence ID" value="NZ_JAUSUV010000004.1"/>
</dbReference>
<feature type="domain" description="Aspartate/glutamate/uridylate kinase" evidence="13">
    <location>
        <begin position="7"/>
        <end position="217"/>
    </location>
</feature>
<feature type="region of interest" description="Involved in allosteric activation by GTP" evidence="12">
    <location>
        <begin position="20"/>
        <end position="25"/>
    </location>
</feature>
<feature type="binding site" evidence="12">
    <location>
        <position position="163"/>
    </location>
    <ligand>
        <name>ATP</name>
        <dbReference type="ChEBI" id="CHEBI:30616"/>
    </ligand>
</feature>
<evidence type="ECO:0000256" key="1">
    <source>
        <dbReference type="ARBA" id="ARBA00004496"/>
    </source>
</evidence>
<dbReference type="CDD" id="cd04254">
    <property type="entry name" value="AAK_UMPK-PyrH-Ec"/>
    <property type="match status" value="1"/>
</dbReference>
<comment type="subcellular location">
    <subcellularLocation>
        <location evidence="1 12">Cytoplasm</location>
    </subcellularLocation>
</comment>
<dbReference type="Gene3D" id="3.40.1160.10">
    <property type="entry name" value="Acetylglutamate kinase-like"/>
    <property type="match status" value="1"/>
</dbReference>
<dbReference type="Proteomes" id="UP001238450">
    <property type="component" value="Unassembled WGS sequence"/>
</dbReference>
<dbReference type="FunFam" id="3.40.1160.10:FF:000001">
    <property type="entry name" value="Uridylate kinase"/>
    <property type="match status" value="1"/>
</dbReference>
<dbReference type="GO" id="GO:0005737">
    <property type="term" value="C:cytoplasm"/>
    <property type="evidence" value="ECO:0007669"/>
    <property type="project" value="UniProtKB-SubCell"/>
</dbReference>
<evidence type="ECO:0000256" key="12">
    <source>
        <dbReference type="HAMAP-Rule" id="MF_01220"/>
    </source>
</evidence>
<comment type="activity regulation">
    <text evidence="12">Allosterically activated by GTP. Inhibited by UTP.</text>
</comment>
<keyword evidence="7 12" id="KW-0547">Nucleotide-binding</keyword>
<name>A0AAJ1TDG6_9BACL</name>
<feature type="binding site" evidence="12">
    <location>
        <position position="59"/>
    </location>
    <ligand>
        <name>ATP</name>
        <dbReference type="ChEBI" id="CHEBI:30616"/>
    </ligand>
</feature>
<keyword evidence="4 12" id="KW-0963">Cytoplasm</keyword>
<evidence type="ECO:0000313" key="15">
    <source>
        <dbReference type="Proteomes" id="UP001238450"/>
    </source>
</evidence>
<evidence type="ECO:0000313" key="14">
    <source>
        <dbReference type="EMBL" id="MDQ0416870.1"/>
    </source>
</evidence>
<feature type="binding site" evidence="12">
    <location>
        <begin position="12"/>
        <end position="15"/>
    </location>
    <ligand>
        <name>ATP</name>
        <dbReference type="ChEBI" id="CHEBI:30616"/>
    </ligand>
</feature>
<dbReference type="AlphaFoldDB" id="A0AAJ1TDG6"/>
<dbReference type="InterPro" id="IPR011817">
    <property type="entry name" value="Uridylate_kinase"/>
</dbReference>
<dbReference type="Pfam" id="PF00696">
    <property type="entry name" value="AA_kinase"/>
    <property type="match status" value="1"/>
</dbReference>
<dbReference type="GO" id="GO:0033862">
    <property type="term" value="F:UMP kinase activity"/>
    <property type="evidence" value="ECO:0007669"/>
    <property type="project" value="UniProtKB-EC"/>
</dbReference>
<reference evidence="14 15" key="1">
    <citation type="submission" date="2023-07" db="EMBL/GenBank/DDBJ databases">
        <title>Genomic Encyclopedia of Type Strains, Phase IV (KMG-IV): sequencing the most valuable type-strain genomes for metagenomic binning, comparative biology and taxonomic classification.</title>
        <authorList>
            <person name="Goeker M."/>
        </authorList>
    </citation>
    <scope>NUCLEOTIDE SEQUENCE [LARGE SCALE GENOMIC DNA]</scope>
    <source>
        <strain evidence="14 15">DSM 46876</strain>
    </source>
</reference>
<comment type="catalytic activity">
    <reaction evidence="11 12">
        <text>UMP + ATP = UDP + ADP</text>
        <dbReference type="Rhea" id="RHEA:24400"/>
        <dbReference type="ChEBI" id="CHEBI:30616"/>
        <dbReference type="ChEBI" id="CHEBI:57865"/>
        <dbReference type="ChEBI" id="CHEBI:58223"/>
        <dbReference type="ChEBI" id="CHEBI:456216"/>
        <dbReference type="EC" id="2.7.4.22"/>
    </reaction>
</comment>
<evidence type="ECO:0000256" key="5">
    <source>
        <dbReference type="ARBA" id="ARBA00022533"/>
    </source>
</evidence>
<feature type="binding site" evidence="12">
    <location>
        <begin position="135"/>
        <end position="142"/>
    </location>
    <ligand>
        <name>UMP</name>
        <dbReference type="ChEBI" id="CHEBI:57865"/>
    </ligand>
</feature>
<comment type="subunit">
    <text evidence="12">Homohexamer.</text>
</comment>
<feature type="binding site" evidence="12">
    <location>
        <position position="55"/>
    </location>
    <ligand>
        <name>ATP</name>
        <dbReference type="ChEBI" id="CHEBI:30616"/>
    </ligand>
</feature>
<keyword evidence="9 12" id="KW-0067">ATP-binding</keyword>
<dbReference type="EMBL" id="JAUSUV010000004">
    <property type="protein sequence ID" value="MDQ0416870.1"/>
    <property type="molecule type" value="Genomic_DNA"/>
</dbReference>
<dbReference type="GO" id="GO:0044210">
    <property type="term" value="P:'de novo' CTP biosynthetic process"/>
    <property type="evidence" value="ECO:0007669"/>
    <property type="project" value="UniProtKB-UniRule"/>
</dbReference>
<comment type="caution">
    <text evidence="12">Lacks conserved residue(s) required for the propagation of feature annotation.</text>
</comment>
<dbReference type="PANTHER" id="PTHR42833">
    <property type="entry name" value="URIDYLATE KINASE"/>
    <property type="match status" value="1"/>
</dbReference>
<dbReference type="InterPro" id="IPR001048">
    <property type="entry name" value="Asp/Glu/Uridylate_kinase"/>
</dbReference>
<gene>
    <name evidence="12" type="primary">pyrH</name>
    <name evidence="14" type="ORF">J2Z48_001042</name>
</gene>
<dbReference type="InterPro" id="IPR036393">
    <property type="entry name" value="AceGlu_kinase-like_sf"/>
</dbReference>
<protein>
    <recommendedName>
        <fullName evidence="12">Uridylate kinase</fullName>
        <shortName evidence="12">UK</shortName>
        <ecNumber evidence="12">2.7.4.22</ecNumber>
    </recommendedName>
    <alternativeName>
        <fullName evidence="12">Uridine monophosphate kinase</fullName>
        <shortName evidence="12">UMP kinase</shortName>
        <shortName evidence="12">UMPK</shortName>
    </alternativeName>
</protein>
<keyword evidence="8 12" id="KW-0418">Kinase</keyword>
<evidence type="ECO:0000256" key="6">
    <source>
        <dbReference type="ARBA" id="ARBA00022679"/>
    </source>
</evidence>
<comment type="caution">
    <text evidence="14">The sequence shown here is derived from an EMBL/GenBank/DDBJ whole genome shotgun (WGS) entry which is preliminary data.</text>
</comment>
<feature type="binding site" evidence="12">
    <location>
        <position position="54"/>
    </location>
    <ligand>
        <name>UMP</name>
        <dbReference type="ChEBI" id="CHEBI:57865"/>
    </ligand>
</feature>
<dbReference type="PIRSF" id="PIRSF005650">
    <property type="entry name" value="Uridylate_kin"/>
    <property type="match status" value="1"/>
</dbReference>
<organism evidence="14 15">
    <name type="scientific">Croceifilum oryzae</name>
    <dbReference type="NCBI Taxonomy" id="1553429"/>
    <lineage>
        <taxon>Bacteria</taxon>
        <taxon>Bacillati</taxon>
        <taxon>Bacillota</taxon>
        <taxon>Bacilli</taxon>
        <taxon>Bacillales</taxon>
        <taxon>Thermoactinomycetaceae</taxon>
        <taxon>Croceifilum</taxon>
    </lineage>
</organism>
<dbReference type="GO" id="GO:0005524">
    <property type="term" value="F:ATP binding"/>
    <property type="evidence" value="ECO:0007669"/>
    <property type="project" value="UniProtKB-KW"/>
</dbReference>
<comment type="function">
    <text evidence="12">Catalyzes the reversible phosphorylation of UMP to UDP.</text>
</comment>
<proteinExistence type="inferred from homology"/>
<dbReference type="HAMAP" id="MF_01220_B">
    <property type="entry name" value="PyrH_B"/>
    <property type="match status" value="1"/>
</dbReference>
<comment type="similarity">
    <text evidence="3 12">Belongs to the UMP kinase family.</text>
</comment>
<evidence type="ECO:0000259" key="13">
    <source>
        <dbReference type="Pfam" id="PF00696"/>
    </source>
</evidence>
<feature type="binding site" evidence="12">
    <location>
        <position position="169"/>
    </location>
    <ligand>
        <name>ATP</name>
        <dbReference type="ChEBI" id="CHEBI:30616"/>
    </ligand>
</feature>
<dbReference type="NCBIfam" id="TIGR02075">
    <property type="entry name" value="pyrH_bact"/>
    <property type="match status" value="1"/>
</dbReference>
<feature type="binding site" evidence="12">
    <location>
        <position position="172"/>
    </location>
    <ligand>
        <name>ATP</name>
        <dbReference type="ChEBI" id="CHEBI:30616"/>
    </ligand>
</feature>
<dbReference type="InterPro" id="IPR015963">
    <property type="entry name" value="Uridylate_kinase_bac"/>
</dbReference>
<evidence type="ECO:0000256" key="2">
    <source>
        <dbReference type="ARBA" id="ARBA00004791"/>
    </source>
</evidence>
<feature type="binding site" evidence="12">
    <location>
        <position position="74"/>
    </location>
    <ligand>
        <name>UMP</name>
        <dbReference type="ChEBI" id="CHEBI:57865"/>
    </ligand>
</feature>
<evidence type="ECO:0000256" key="11">
    <source>
        <dbReference type="ARBA" id="ARBA00047767"/>
    </source>
</evidence>